<sequence length="105" mass="11590">MTSKFIYPDVISEILATCSDHVDGSASADAVQRSIQRGEVAVVAIEENDIRRFLTDIEGQLELVKFTVDDDKQLSETQKIAGRVIAWFAQRERRAGGYSPPFSGA</sequence>
<organism evidence="1 2">
    <name type="scientific">Roseinatronobacter alkalisoli</name>
    <dbReference type="NCBI Taxonomy" id="3028235"/>
    <lineage>
        <taxon>Bacteria</taxon>
        <taxon>Pseudomonadati</taxon>
        <taxon>Pseudomonadota</taxon>
        <taxon>Alphaproteobacteria</taxon>
        <taxon>Rhodobacterales</taxon>
        <taxon>Paracoccaceae</taxon>
        <taxon>Roseinatronobacter</taxon>
    </lineage>
</organism>
<proteinExistence type="predicted"/>
<evidence type="ECO:0000313" key="2">
    <source>
        <dbReference type="Proteomes" id="UP001431784"/>
    </source>
</evidence>
<name>A0ABT5TFP2_9RHOB</name>
<dbReference type="RefSeq" id="WP_274354598.1">
    <property type="nucleotide sequence ID" value="NZ_JAQZSM010000087.1"/>
</dbReference>
<dbReference type="EMBL" id="JAQZSM010000087">
    <property type="protein sequence ID" value="MDD7973946.1"/>
    <property type="molecule type" value="Genomic_DNA"/>
</dbReference>
<keyword evidence="2" id="KW-1185">Reference proteome</keyword>
<accession>A0ABT5TFP2</accession>
<gene>
    <name evidence="1" type="ORF">PUT78_23260</name>
</gene>
<protein>
    <submittedName>
        <fullName evidence="1">Uncharacterized protein</fullName>
    </submittedName>
</protein>
<dbReference type="Proteomes" id="UP001431784">
    <property type="component" value="Unassembled WGS sequence"/>
</dbReference>
<evidence type="ECO:0000313" key="1">
    <source>
        <dbReference type="EMBL" id="MDD7973946.1"/>
    </source>
</evidence>
<reference evidence="1" key="1">
    <citation type="submission" date="2023-02" db="EMBL/GenBank/DDBJ databases">
        <title>Description of Roseinatronobacter alkalisoli sp. nov., an alkaliphilic bacerium isolated from soda soil.</title>
        <authorList>
            <person name="Wei W."/>
        </authorList>
    </citation>
    <scope>NUCLEOTIDE SEQUENCE</scope>
    <source>
        <strain evidence="1">HJB301</strain>
    </source>
</reference>
<comment type="caution">
    <text evidence="1">The sequence shown here is derived from an EMBL/GenBank/DDBJ whole genome shotgun (WGS) entry which is preliminary data.</text>
</comment>